<evidence type="ECO:0000256" key="9">
    <source>
        <dbReference type="RuleBase" id="RU000612"/>
    </source>
</evidence>
<comment type="catalytic activity">
    <reaction evidence="7 8 9">
        <text>alpha-D-glucose 6-phosphate = beta-D-fructose 6-phosphate</text>
        <dbReference type="Rhea" id="RHEA:11816"/>
        <dbReference type="ChEBI" id="CHEBI:57634"/>
        <dbReference type="ChEBI" id="CHEBI:58225"/>
        <dbReference type="EC" id="5.3.1.9"/>
    </reaction>
</comment>
<accession>A0A0K9Z0M5</accession>
<dbReference type="UniPathway" id="UPA00138"/>
<name>A0A0K9Z0M5_9BACL</name>
<dbReference type="Proteomes" id="UP000319578">
    <property type="component" value="Unassembled WGS sequence"/>
</dbReference>
<dbReference type="InterPro" id="IPR035476">
    <property type="entry name" value="SIS_PGI_1"/>
</dbReference>
<dbReference type="InterPro" id="IPR010093">
    <property type="entry name" value="SinI_DNA-bd"/>
</dbReference>
<keyword evidence="14" id="KW-1185">Reference proteome</keyword>
<comment type="caution">
    <text evidence="8">Lacks conserved residue(s) required for the propagation of feature annotation.</text>
</comment>
<keyword evidence="3 8" id="KW-0312">Gluconeogenesis</keyword>
<protein>
    <recommendedName>
        <fullName evidence="8">Glucose-6-phosphate isomerase</fullName>
        <shortName evidence="8">GPI</shortName>
        <ecNumber evidence="8">5.3.1.9</ecNumber>
    </recommendedName>
    <alternativeName>
        <fullName evidence="8">Phosphoglucose isomerase</fullName>
        <shortName evidence="8">PGI</shortName>
    </alternativeName>
    <alternativeName>
        <fullName evidence="8">Phosphohexose isomerase</fullName>
        <shortName evidence="8">PHI</shortName>
    </alternativeName>
</protein>
<keyword evidence="6 8" id="KW-0413">Isomerase</keyword>
<dbReference type="PATRIC" id="fig|54915.3.peg.5628"/>
<dbReference type="NCBIfam" id="NF010697">
    <property type="entry name" value="PRK14097.1"/>
    <property type="match status" value="1"/>
</dbReference>
<comment type="function">
    <text evidence="8">Catalyzes the reversible isomerization of glucose-6-phosphate to fructose-6-phosphate.</text>
</comment>
<dbReference type="SUPFAM" id="SSF53697">
    <property type="entry name" value="SIS domain"/>
    <property type="match status" value="1"/>
</dbReference>
<dbReference type="FunFam" id="3.40.50.10490:FF:000016">
    <property type="entry name" value="Glucose-6-phosphate isomerase"/>
    <property type="match status" value="1"/>
</dbReference>
<dbReference type="FunFam" id="3.40.50.10490:FF:000015">
    <property type="entry name" value="Glucose-6-phosphate isomerase"/>
    <property type="match status" value="1"/>
</dbReference>
<comment type="pathway">
    <text evidence="1 8 9">Carbohydrate degradation; glycolysis; D-glyceraldehyde 3-phosphate and glycerone phosphate from D-glucose: step 2/4.</text>
</comment>
<dbReference type="GO" id="GO:0005829">
    <property type="term" value="C:cytosol"/>
    <property type="evidence" value="ECO:0007669"/>
    <property type="project" value="TreeGrafter"/>
</dbReference>
<feature type="domain" description="Helix-turn-helix" evidence="10">
    <location>
        <begin position="455"/>
        <end position="504"/>
    </location>
</feature>
<dbReference type="Gene3D" id="3.40.50.10490">
    <property type="entry name" value="Glucose-6-phosphate isomerase like protein, domain 1"/>
    <property type="match status" value="3"/>
</dbReference>
<dbReference type="CDD" id="cd05015">
    <property type="entry name" value="SIS_PGI_1"/>
    <property type="match status" value="1"/>
</dbReference>
<keyword evidence="4 8" id="KW-0963">Cytoplasm</keyword>
<dbReference type="Pfam" id="PF12728">
    <property type="entry name" value="HTH_17"/>
    <property type="match status" value="1"/>
</dbReference>
<dbReference type="Proteomes" id="UP000036834">
    <property type="component" value="Unassembled WGS sequence"/>
</dbReference>
<dbReference type="GO" id="GO:0097367">
    <property type="term" value="F:carbohydrate derivative binding"/>
    <property type="evidence" value="ECO:0007669"/>
    <property type="project" value="InterPro"/>
</dbReference>
<dbReference type="PROSITE" id="PS51463">
    <property type="entry name" value="P_GLUCOSE_ISOMERASE_3"/>
    <property type="match status" value="1"/>
</dbReference>
<reference evidence="13" key="1">
    <citation type="submission" date="2015-07" db="EMBL/GenBank/DDBJ databases">
        <title>Genome sequencing project for genomic taxonomy and phylogenomics of Bacillus-like bacteria.</title>
        <authorList>
            <person name="Liu B."/>
            <person name="Wang J."/>
            <person name="Zhu Y."/>
            <person name="Liu G."/>
            <person name="Chen Q."/>
            <person name="Chen Z."/>
            <person name="Lan J."/>
            <person name="Che J."/>
            <person name="Ge C."/>
            <person name="Shi H."/>
            <person name="Pan Z."/>
            <person name="Liu X."/>
        </authorList>
    </citation>
    <scope>NUCLEOTIDE SEQUENCE [LARGE SCALE GENOMIC DNA]</scope>
    <source>
        <strain evidence="13">DSM 9887</strain>
    </source>
</reference>
<dbReference type="GO" id="GO:0048029">
    <property type="term" value="F:monosaccharide binding"/>
    <property type="evidence" value="ECO:0007669"/>
    <property type="project" value="TreeGrafter"/>
</dbReference>
<evidence type="ECO:0000256" key="5">
    <source>
        <dbReference type="ARBA" id="ARBA00023152"/>
    </source>
</evidence>
<feature type="active site" evidence="8">
    <location>
        <position position="426"/>
    </location>
</feature>
<dbReference type="InterPro" id="IPR001672">
    <property type="entry name" value="G6P_Isomerase"/>
</dbReference>
<gene>
    <name evidence="8 11" type="primary">pgi</name>
    <name evidence="12" type="ORF">ADS79_02330</name>
    <name evidence="11" type="ORF">BRE01_15270</name>
</gene>
<evidence type="ECO:0000313" key="14">
    <source>
        <dbReference type="Proteomes" id="UP000319578"/>
    </source>
</evidence>
<dbReference type="STRING" id="54915.ADS79_02330"/>
<evidence type="ECO:0000256" key="1">
    <source>
        <dbReference type="ARBA" id="ARBA00004926"/>
    </source>
</evidence>
<dbReference type="GO" id="GO:0051156">
    <property type="term" value="P:glucose 6-phosphate metabolic process"/>
    <property type="evidence" value="ECO:0007669"/>
    <property type="project" value="TreeGrafter"/>
</dbReference>
<dbReference type="PANTHER" id="PTHR11469">
    <property type="entry name" value="GLUCOSE-6-PHOSPHATE ISOMERASE"/>
    <property type="match status" value="1"/>
</dbReference>
<dbReference type="PROSITE" id="PS00174">
    <property type="entry name" value="P_GLUCOSE_ISOMERASE_2"/>
    <property type="match status" value="1"/>
</dbReference>
<evidence type="ECO:0000313" key="12">
    <source>
        <dbReference type="EMBL" id="KNB74543.1"/>
    </source>
</evidence>
<dbReference type="EMBL" id="LGIQ01000002">
    <property type="protein sequence ID" value="KNB74543.1"/>
    <property type="molecule type" value="Genomic_DNA"/>
</dbReference>
<dbReference type="CDD" id="cd05016">
    <property type="entry name" value="SIS_PGI_2"/>
    <property type="match status" value="1"/>
</dbReference>
<comment type="similarity">
    <text evidence="2 8 9">Belongs to the GPI family.</text>
</comment>
<dbReference type="InterPro" id="IPR041657">
    <property type="entry name" value="HTH_17"/>
</dbReference>
<dbReference type="InterPro" id="IPR018189">
    <property type="entry name" value="Phosphoglucose_isomerase_CS"/>
</dbReference>
<dbReference type="UniPathway" id="UPA00109">
    <property type="reaction ID" value="UER00181"/>
</dbReference>
<dbReference type="GO" id="GO:0006096">
    <property type="term" value="P:glycolytic process"/>
    <property type="evidence" value="ECO:0007669"/>
    <property type="project" value="UniProtKB-UniRule"/>
</dbReference>
<comment type="pathway">
    <text evidence="8">Carbohydrate biosynthesis; gluconeogenesis.</text>
</comment>
<dbReference type="NCBIfam" id="TIGR01764">
    <property type="entry name" value="excise"/>
    <property type="match status" value="1"/>
</dbReference>
<dbReference type="GO" id="GO:0003677">
    <property type="term" value="F:DNA binding"/>
    <property type="evidence" value="ECO:0007669"/>
    <property type="project" value="InterPro"/>
</dbReference>
<dbReference type="EC" id="5.3.1.9" evidence="8"/>
<dbReference type="GO" id="GO:0004347">
    <property type="term" value="F:glucose-6-phosphate isomerase activity"/>
    <property type="evidence" value="ECO:0007669"/>
    <property type="project" value="UniProtKB-UniRule"/>
</dbReference>
<evidence type="ECO:0000256" key="6">
    <source>
        <dbReference type="ARBA" id="ARBA00023235"/>
    </source>
</evidence>
<keyword evidence="5 8" id="KW-0324">Glycolysis</keyword>
<evidence type="ECO:0000256" key="3">
    <source>
        <dbReference type="ARBA" id="ARBA00022432"/>
    </source>
</evidence>
<organism evidence="12 13">
    <name type="scientific">Brevibacillus reuszeri</name>
    <dbReference type="NCBI Taxonomy" id="54915"/>
    <lineage>
        <taxon>Bacteria</taxon>
        <taxon>Bacillati</taxon>
        <taxon>Bacillota</taxon>
        <taxon>Bacilli</taxon>
        <taxon>Bacillales</taxon>
        <taxon>Paenibacillaceae</taxon>
        <taxon>Brevibacillus</taxon>
    </lineage>
</organism>
<dbReference type="PANTHER" id="PTHR11469:SF1">
    <property type="entry name" value="GLUCOSE-6-PHOSPHATE ISOMERASE"/>
    <property type="match status" value="1"/>
</dbReference>
<sequence length="529" mass="59660">MNQAIRFDYSNARTFVKPHEWEQLAPAIGQAHEMLHKRTGPGRDYLGWVDWPERYDRAEYERIRQAAARISSDSDVLLVIGIGGSYLGAKAVLDILGHSFYNLLPKSKRRSPEIYFVGNNISPVYISHLMDVLEGKDASINVISKSGTTTEPAIAFRLFRNWLEKKYGREKAKERIYITTDKSRGALKKLADEEGYETFVIPDDIGGRYSVLTAVGLLPIAVSGADMDALMQGAADAREQYMVMDLHENPCYQYAAIRNALYRKGKMVELLVSYEPQFRFFAEWWKQLFGESEGKDGKGIFPASAEFSADLHSLGQYIQDGMRHLFETTVSVTKPAIDMTVQGDPDDVDGLNFLTGKHMGFVNKKAFEGTVLAHVAGGVPNLLIEIPEATAYHVGGLIYFFEKACGISGYLLGVNPFDQPGVEAYKANMFALLGKPGYEEQKAELEARLRDNKTYLTVAETAAYLELPETFILEKISQGRIRAVHDGNEYLINKDQFKHHLEEMRKLREYEEAARHETIPESYDVKDED</sequence>
<evidence type="ECO:0000256" key="8">
    <source>
        <dbReference type="HAMAP-Rule" id="MF_00473"/>
    </source>
</evidence>
<evidence type="ECO:0000256" key="2">
    <source>
        <dbReference type="ARBA" id="ARBA00006604"/>
    </source>
</evidence>
<dbReference type="GO" id="GO:0006094">
    <property type="term" value="P:gluconeogenesis"/>
    <property type="evidence" value="ECO:0007669"/>
    <property type="project" value="UniProtKB-UniRule"/>
</dbReference>
<dbReference type="EMBL" id="BJON01000006">
    <property type="protein sequence ID" value="GED67825.1"/>
    <property type="molecule type" value="Genomic_DNA"/>
</dbReference>
<dbReference type="PRINTS" id="PR00662">
    <property type="entry name" value="G6PISOMERASE"/>
</dbReference>
<feature type="active site" description="Proton donor" evidence="8">
    <location>
        <position position="291"/>
    </location>
</feature>
<evidence type="ECO:0000256" key="4">
    <source>
        <dbReference type="ARBA" id="ARBA00022490"/>
    </source>
</evidence>
<dbReference type="HAMAP" id="MF_00473">
    <property type="entry name" value="G6P_isomerase"/>
    <property type="match status" value="1"/>
</dbReference>
<dbReference type="AlphaFoldDB" id="A0A0K9Z0M5"/>
<comment type="caution">
    <text evidence="12">The sequence shown here is derived from an EMBL/GenBank/DDBJ whole genome shotgun (WGS) entry which is preliminary data.</text>
</comment>
<reference evidence="11 14" key="3">
    <citation type="submission" date="2019-06" db="EMBL/GenBank/DDBJ databases">
        <title>Whole genome shotgun sequence of Brevibacillus reuszeri NBRC 15719.</title>
        <authorList>
            <person name="Hosoyama A."/>
            <person name="Uohara A."/>
            <person name="Ohji S."/>
            <person name="Ichikawa N."/>
        </authorList>
    </citation>
    <scope>NUCLEOTIDE SEQUENCE [LARGE SCALE GENOMIC DNA]</scope>
    <source>
        <strain evidence="11 14">NBRC 15719</strain>
    </source>
</reference>
<dbReference type="InterPro" id="IPR035482">
    <property type="entry name" value="SIS_PGI_2"/>
</dbReference>
<dbReference type="InterPro" id="IPR046348">
    <property type="entry name" value="SIS_dom_sf"/>
</dbReference>
<dbReference type="Pfam" id="PF00342">
    <property type="entry name" value="PGI"/>
    <property type="match status" value="1"/>
</dbReference>
<evidence type="ECO:0000313" key="11">
    <source>
        <dbReference type="EMBL" id="GED67825.1"/>
    </source>
</evidence>
<comment type="subcellular location">
    <subcellularLocation>
        <location evidence="8">Cytoplasm</location>
    </subcellularLocation>
</comment>
<evidence type="ECO:0000313" key="13">
    <source>
        <dbReference type="Proteomes" id="UP000036834"/>
    </source>
</evidence>
<evidence type="ECO:0000259" key="10">
    <source>
        <dbReference type="Pfam" id="PF12728"/>
    </source>
</evidence>
<evidence type="ECO:0000256" key="7">
    <source>
        <dbReference type="ARBA" id="ARBA00029321"/>
    </source>
</evidence>
<dbReference type="PROSITE" id="PS00765">
    <property type="entry name" value="P_GLUCOSE_ISOMERASE_1"/>
    <property type="match status" value="1"/>
</dbReference>
<dbReference type="OrthoDB" id="140919at2"/>
<proteinExistence type="inferred from homology"/>
<reference evidence="12" key="2">
    <citation type="submission" date="2015-07" db="EMBL/GenBank/DDBJ databases">
        <title>MeaNS - Measles Nucleotide Surveillance Program.</title>
        <authorList>
            <person name="Tran T."/>
            <person name="Druce J."/>
        </authorList>
    </citation>
    <scope>NUCLEOTIDE SEQUENCE</scope>
    <source>
        <strain evidence="12">DSM 9887</strain>
    </source>
</reference>